<gene>
    <name evidence="2" type="ORF">PDUR_22135</name>
</gene>
<name>A0A089HQL3_PAEDU</name>
<accession>A0A089HQL3</accession>
<organism evidence="2 3">
    <name type="scientific">Paenibacillus durus</name>
    <name type="common">Paenibacillus azotofixans</name>
    <dbReference type="NCBI Taxonomy" id="44251"/>
    <lineage>
        <taxon>Bacteria</taxon>
        <taxon>Bacillati</taxon>
        <taxon>Bacillota</taxon>
        <taxon>Bacilli</taxon>
        <taxon>Bacillales</taxon>
        <taxon>Paenibacillaceae</taxon>
        <taxon>Paenibacillus</taxon>
    </lineage>
</organism>
<dbReference type="AlphaFoldDB" id="A0A089HQL3"/>
<feature type="domain" description="Lysozyme inhibitor LprI-like N-terminal" evidence="1">
    <location>
        <begin position="84"/>
        <end position="164"/>
    </location>
</feature>
<sequence>MKKLIIILFAILLLSSCDDKHDTHLDSSSENNEDSIYYGDYQMGPDDFNNIIKNNPIDREYDIESEKFQTSKEFSTFGWVQLEDKYYGIWKDELNEIIKKLKMKLSDDEYKLLEASQKGWETYHLKELEFMDQTFLSKGYFGTQGYVTNTIVKRERIRQRTIQLMEYYFELNDYQLDFLYKGK</sequence>
<keyword evidence="3" id="KW-1185">Reference proteome</keyword>
<dbReference type="PROSITE" id="PS51257">
    <property type="entry name" value="PROKAR_LIPOPROTEIN"/>
    <property type="match status" value="1"/>
</dbReference>
<proteinExistence type="predicted"/>
<dbReference type="EMBL" id="CP009288">
    <property type="protein sequence ID" value="AIQ14301.1"/>
    <property type="molecule type" value="Genomic_DNA"/>
</dbReference>
<evidence type="ECO:0000313" key="2">
    <source>
        <dbReference type="EMBL" id="AIQ14301.1"/>
    </source>
</evidence>
<dbReference type="OrthoDB" id="2471792at2"/>
<protein>
    <recommendedName>
        <fullName evidence="1">Lysozyme inhibitor LprI-like N-terminal domain-containing protein</fullName>
    </recommendedName>
</protein>
<evidence type="ECO:0000313" key="3">
    <source>
        <dbReference type="Proteomes" id="UP000029409"/>
    </source>
</evidence>
<reference evidence="2 3" key="1">
    <citation type="submission" date="2014-08" db="EMBL/GenBank/DDBJ databases">
        <title>Comparative genomics of the Paenibacillus odorifer group.</title>
        <authorList>
            <person name="den Bakker H.C."/>
            <person name="Tsai Y.-C."/>
            <person name="Martin N."/>
            <person name="Korlach J."/>
            <person name="Wiedmann M."/>
        </authorList>
    </citation>
    <scope>NUCLEOTIDE SEQUENCE [LARGE SCALE GENOMIC DNA]</scope>
    <source>
        <strain evidence="2 3">DSM 1735</strain>
    </source>
</reference>
<dbReference type="RefSeq" id="WP_042208083.1">
    <property type="nucleotide sequence ID" value="NZ_CP009288.1"/>
</dbReference>
<evidence type="ECO:0000259" key="1">
    <source>
        <dbReference type="Pfam" id="PF07007"/>
    </source>
</evidence>
<dbReference type="InterPro" id="IPR009739">
    <property type="entry name" value="LprI-like_N"/>
</dbReference>
<dbReference type="Proteomes" id="UP000029409">
    <property type="component" value="Chromosome"/>
</dbReference>
<dbReference type="Pfam" id="PF07007">
    <property type="entry name" value="LprI"/>
    <property type="match status" value="1"/>
</dbReference>
<dbReference type="KEGG" id="pdu:PDUR_22135"/>
<dbReference type="Gene3D" id="1.20.1270.180">
    <property type="match status" value="1"/>
</dbReference>
<dbReference type="eggNOG" id="COG3755">
    <property type="taxonomic scope" value="Bacteria"/>
</dbReference>